<evidence type="ECO:0000313" key="18">
    <source>
        <dbReference type="EMBL" id="GAA4385753.1"/>
    </source>
</evidence>
<evidence type="ECO:0000256" key="10">
    <source>
        <dbReference type="HAMAP-Rule" id="MF_00260"/>
    </source>
</evidence>
<evidence type="ECO:0000256" key="5">
    <source>
        <dbReference type="ARBA" id="ARBA00023002"/>
    </source>
</evidence>
<dbReference type="NCBIfam" id="TIGR00212">
    <property type="entry name" value="hemC"/>
    <property type="match status" value="1"/>
</dbReference>
<comment type="pathway">
    <text evidence="2 9 11">Porphyrin-containing compound metabolism; protoporphyrin-IX biosynthesis; 5-aminolevulinate from L-glutamyl-tRNA(Glu): step 1/2.</text>
</comment>
<evidence type="ECO:0000259" key="16">
    <source>
        <dbReference type="Pfam" id="PF03900"/>
    </source>
</evidence>
<comment type="cofactor">
    <cofactor evidence="10">
        <name>dipyrromethane</name>
        <dbReference type="ChEBI" id="CHEBI:60342"/>
    </cofactor>
    <text evidence="10">Binds 1 dipyrromethane group covalently.</text>
</comment>
<dbReference type="NCBIfam" id="TIGR01035">
    <property type="entry name" value="hemA"/>
    <property type="match status" value="1"/>
</dbReference>
<evidence type="ECO:0000259" key="14">
    <source>
        <dbReference type="Pfam" id="PF01379"/>
    </source>
</evidence>
<dbReference type="Pfam" id="PF03900">
    <property type="entry name" value="Porphobil_deamC"/>
    <property type="match status" value="1"/>
</dbReference>
<dbReference type="PANTHER" id="PTHR43013">
    <property type="entry name" value="GLUTAMYL-TRNA REDUCTASE"/>
    <property type="match status" value="1"/>
</dbReference>
<dbReference type="Pfam" id="PF01379">
    <property type="entry name" value="Porphobil_deam"/>
    <property type="match status" value="1"/>
</dbReference>
<dbReference type="Gene3D" id="3.40.50.720">
    <property type="entry name" value="NAD(P)-binding Rossmann-like Domain"/>
    <property type="match status" value="1"/>
</dbReference>
<dbReference type="PANTHER" id="PTHR43013:SF1">
    <property type="entry name" value="GLUTAMYL-TRNA REDUCTASE"/>
    <property type="match status" value="1"/>
</dbReference>
<comment type="function">
    <text evidence="1 10">Tetrapolymerization of the monopyrrole PBG into the hydroxymethylbilane pre-uroporphyrinogen in several discrete steps.</text>
</comment>
<gene>
    <name evidence="10" type="primary">hemC</name>
    <name evidence="9" type="synonym">hemA</name>
    <name evidence="18" type="ORF">GCM10023167_07900</name>
</gene>
<dbReference type="Proteomes" id="UP001500642">
    <property type="component" value="Unassembled WGS sequence"/>
</dbReference>
<feature type="binding site" evidence="9">
    <location>
        <position position="120"/>
    </location>
    <ligand>
        <name>substrate</name>
    </ligand>
</feature>
<dbReference type="SUPFAM" id="SSF53850">
    <property type="entry name" value="Periplasmic binding protein-like II"/>
    <property type="match status" value="1"/>
</dbReference>
<dbReference type="SUPFAM" id="SSF69075">
    <property type="entry name" value="Glutamyl tRNA-reductase dimerization domain"/>
    <property type="match status" value="1"/>
</dbReference>
<reference evidence="19" key="1">
    <citation type="journal article" date="2019" name="Int. J. Syst. Evol. Microbiol.">
        <title>The Global Catalogue of Microorganisms (GCM) 10K type strain sequencing project: providing services to taxonomists for standard genome sequencing and annotation.</title>
        <authorList>
            <consortium name="The Broad Institute Genomics Platform"/>
            <consortium name="The Broad Institute Genome Sequencing Center for Infectious Disease"/>
            <person name="Wu L."/>
            <person name="Ma J."/>
        </authorList>
    </citation>
    <scope>NUCLEOTIDE SEQUENCE [LARGE SCALE GENOMIC DNA]</scope>
    <source>
        <strain evidence="19">JCM 17808</strain>
    </source>
</reference>
<comment type="caution">
    <text evidence="18">The sequence shown here is derived from an EMBL/GenBank/DDBJ whole genome shotgun (WGS) entry which is preliminary data.</text>
</comment>
<dbReference type="InterPro" id="IPR000860">
    <property type="entry name" value="HemC"/>
</dbReference>
<evidence type="ECO:0000256" key="4">
    <source>
        <dbReference type="ARBA" id="ARBA00022857"/>
    </source>
</evidence>
<dbReference type="EC" id="1.2.1.70" evidence="9"/>
<comment type="function">
    <text evidence="9">Catalyzes the NADPH-dependent reduction of glutamyl-tRNA(Glu) to glutamate 1-semialdehyde (GSA).</text>
</comment>
<feature type="site" description="Important for activity" evidence="9">
    <location>
        <position position="99"/>
    </location>
</feature>
<feature type="region of interest" description="Disordered" evidence="12">
    <location>
        <begin position="803"/>
        <end position="832"/>
    </location>
</feature>
<dbReference type="Pfam" id="PF00745">
    <property type="entry name" value="GlutR_dimer"/>
    <property type="match status" value="1"/>
</dbReference>
<feature type="domain" description="Porphobilinogen deaminase C-terminal" evidence="16">
    <location>
        <begin position="711"/>
        <end position="760"/>
    </location>
</feature>
<keyword evidence="10" id="KW-0808">Transferase</keyword>
<dbReference type="EC" id="2.5.1.61" evidence="10"/>
<organism evidence="18 19">
    <name type="scientific">Brevibacterium pityocampae</name>
    <dbReference type="NCBI Taxonomy" id="506594"/>
    <lineage>
        <taxon>Bacteria</taxon>
        <taxon>Bacillati</taxon>
        <taxon>Actinomycetota</taxon>
        <taxon>Actinomycetes</taxon>
        <taxon>Micrococcales</taxon>
        <taxon>Brevibacteriaceae</taxon>
        <taxon>Brevibacterium</taxon>
    </lineage>
</organism>
<feature type="binding site" evidence="9">
    <location>
        <begin position="189"/>
        <end position="194"/>
    </location>
    <ligand>
        <name>NADP(+)</name>
        <dbReference type="ChEBI" id="CHEBI:58349"/>
    </ligand>
</feature>
<comment type="miscellaneous">
    <text evidence="9">During catalysis, the active site Cys acts as a nucleophile attacking the alpha-carbonyl group of tRNA-bound glutamate with the formation of a thioester intermediate between enzyme and glutamate, and the concomitant release of tRNA(Glu). The thioester intermediate is finally reduced by direct hydride transfer from NADPH, to form the product GSA.</text>
</comment>
<dbReference type="RefSeq" id="WP_345030013.1">
    <property type="nucleotide sequence ID" value="NZ_BAABGL010000003.1"/>
</dbReference>
<comment type="catalytic activity">
    <reaction evidence="8 10">
        <text>4 porphobilinogen + H2O = hydroxymethylbilane + 4 NH4(+)</text>
        <dbReference type="Rhea" id="RHEA:13185"/>
        <dbReference type="ChEBI" id="CHEBI:15377"/>
        <dbReference type="ChEBI" id="CHEBI:28938"/>
        <dbReference type="ChEBI" id="CHEBI:57845"/>
        <dbReference type="ChEBI" id="CHEBI:58126"/>
        <dbReference type="EC" id="2.5.1.61"/>
    </reaction>
</comment>
<dbReference type="InterPro" id="IPR036803">
    <property type="entry name" value="Porphobilinogen_deaminase_C_sf"/>
</dbReference>
<comment type="subunit">
    <text evidence="9">Homodimer.</text>
</comment>
<dbReference type="Pfam" id="PF01488">
    <property type="entry name" value="Shikimate_DH"/>
    <property type="match status" value="1"/>
</dbReference>
<name>A0ABP8J665_9MICO</name>
<evidence type="ECO:0000256" key="6">
    <source>
        <dbReference type="ARBA" id="ARBA00023244"/>
    </source>
</evidence>
<evidence type="ECO:0000256" key="7">
    <source>
        <dbReference type="ARBA" id="ARBA00047464"/>
    </source>
</evidence>
<dbReference type="InterPro" id="IPR015896">
    <property type="entry name" value="4pyrrol_synth_GluRdtase_dimer"/>
</dbReference>
<dbReference type="Gene3D" id="3.30.160.40">
    <property type="entry name" value="Porphobilinogen deaminase, C-terminal domain"/>
    <property type="match status" value="1"/>
</dbReference>
<evidence type="ECO:0000313" key="19">
    <source>
        <dbReference type="Proteomes" id="UP001500642"/>
    </source>
</evidence>
<dbReference type="InterPro" id="IPR036343">
    <property type="entry name" value="GluRdtase_N_sf"/>
</dbReference>
<dbReference type="EMBL" id="BAABGL010000003">
    <property type="protein sequence ID" value="GAA4385753.1"/>
    <property type="molecule type" value="Genomic_DNA"/>
</dbReference>
<feature type="modified residue" description="S-(dipyrrolylmethanemethyl)cysteine" evidence="10">
    <location>
        <position position="727"/>
    </location>
</feature>
<dbReference type="InterPro" id="IPR036291">
    <property type="entry name" value="NAD(P)-bd_dom_sf"/>
</dbReference>
<dbReference type="InterPro" id="IPR006151">
    <property type="entry name" value="Shikm_DH/Glu-tRNA_Rdtase"/>
</dbReference>
<comment type="miscellaneous">
    <text evidence="10">The porphobilinogen subunits are added to the dipyrromethane group.</text>
</comment>
<feature type="active site" description="Nucleophile" evidence="9">
    <location>
        <position position="50"/>
    </location>
</feature>
<dbReference type="SUPFAM" id="SSF51735">
    <property type="entry name" value="NAD(P)-binding Rossmann-fold domains"/>
    <property type="match status" value="1"/>
</dbReference>
<comment type="similarity">
    <text evidence="10">Belongs to the HMBS family.</text>
</comment>
<proteinExistence type="inferred from homology"/>
<dbReference type="InterPro" id="IPR036453">
    <property type="entry name" value="GluRdtase_dimer_dom_sf"/>
</dbReference>
<dbReference type="InterPro" id="IPR015895">
    <property type="entry name" value="4pyrrol_synth_GluRdtase_N"/>
</dbReference>
<dbReference type="Gene3D" id="3.30.460.30">
    <property type="entry name" value="Glutamyl-tRNA reductase, N-terminal domain"/>
    <property type="match status" value="1"/>
</dbReference>
<feature type="domain" description="Tetrapyrrole biosynthesis glutamyl-tRNA reductase dimerisation" evidence="13">
    <location>
        <begin position="329"/>
        <end position="428"/>
    </location>
</feature>
<evidence type="ECO:0000256" key="12">
    <source>
        <dbReference type="SAM" id="MobiDB-lite"/>
    </source>
</evidence>
<dbReference type="HAMAP" id="MF_00260">
    <property type="entry name" value="Porphobil_deam"/>
    <property type="match status" value="1"/>
</dbReference>
<evidence type="ECO:0000259" key="15">
    <source>
        <dbReference type="Pfam" id="PF01488"/>
    </source>
</evidence>
<evidence type="ECO:0000256" key="3">
    <source>
        <dbReference type="ARBA" id="ARBA00005916"/>
    </source>
</evidence>
<comment type="domain">
    <text evidence="9">Possesses an unusual extended V-shaped dimeric structure with each monomer consisting of three distinct domains arranged along a curved 'spinal' alpha-helix. The N-terminal catalytic domain specifically recognizes the glutamate moiety of the substrate. The second domain is the NADPH-binding domain, and the third C-terminal domain is responsible for dimerization.</text>
</comment>
<sequence>MTLLVLGISHRSAPMSVLDALALDATGVDALLGRAREGKYVGGATVLATCNRLELIADVEAFHGGLADLGSALVEAVGLPWDELAHHVYVYFDTKAMEHLLTLAAGLDSMALGEAQILGQLRQSFTSAQESGALTGDLSRALQEALRVGKRAHSETALDSVSQSLLDTALAAAVPHIGPLEQANALVVGAGAMSGLTVATLHRAGVARITVINRTLERAERLVAPVGGRAITLDEESLAREIADADLVVSVTGSRGTVLGQDQIIAGMQQDLDAQPNKFLIDLALPHDIAPDVEELPHIRLLGLEDLSAMFADTGHRTDSDVVSVITEVRGIIRTEMESLAAHREARRIAPTVSALRSQAEATVDSEYARLEKKLAGKVDERALAEIRKAMARAVDKIIHTPTVKVKELSAGDSEVDYAAALTTLFDLSAKPKADGIDRSKVAVSAPGVPPVTARNNHYIPADGLRPVADHTLDVIEPAKPTGRTLRLGTRRSMLARSQSTAIAQQIAAQTGWRVEIVEVVTEGDVNMNPLAQMGGTGVFVSGVRTALLTGKIDVAVHSLKDLPTAPAPGIELAAVPPRVDPSDVLIARDGLALSELPAGSIVGTGSPRRAAQLRAARPDIEVRGVRGNVDTRIRHVTEGRIDGVVLAAAGIRRLGRLAEVTDVIDSSVMLPAPGQGALAIECRSVDSDLGEFDAEVRRALDSIHDEATALAVMCERAVLSRAEAGCSAPIGALAQIDGHSLSITGVMADDAGRLQRVSRMAGLPRRSAEVTRAEVRHAARSLGADTADEMLSALGITIGGSAGTNAPSEHVDPRTPASVGAAGETRDGTDD</sequence>
<feature type="domain" description="Glutamyl-tRNA reductase N-terminal" evidence="17">
    <location>
        <begin position="6"/>
        <end position="156"/>
    </location>
</feature>
<dbReference type="PROSITE" id="PS00533">
    <property type="entry name" value="PORPHOBILINOGEN_DEAM"/>
    <property type="match status" value="1"/>
</dbReference>
<dbReference type="InterPro" id="IPR018214">
    <property type="entry name" value="GluRdtase_CS"/>
</dbReference>
<dbReference type="Gene3D" id="3.40.190.10">
    <property type="entry name" value="Periplasmic binding protein-like II"/>
    <property type="match status" value="2"/>
</dbReference>
<dbReference type="InterPro" id="IPR022419">
    <property type="entry name" value="Porphobilin_deaminase_cofac_BS"/>
</dbReference>
<feature type="domain" description="Quinate/shikimate 5-dehydrogenase/glutamyl-tRNA reductase" evidence="15">
    <location>
        <begin position="177"/>
        <end position="309"/>
    </location>
</feature>
<evidence type="ECO:0000256" key="8">
    <source>
        <dbReference type="ARBA" id="ARBA00048169"/>
    </source>
</evidence>
<dbReference type="PROSITE" id="PS00747">
    <property type="entry name" value="GLUTR"/>
    <property type="match status" value="1"/>
</dbReference>
<feature type="binding site" evidence="9">
    <location>
        <position position="109"/>
    </location>
    <ligand>
        <name>substrate</name>
    </ligand>
</feature>
<comment type="catalytic activity">
    <reaction evidence="7 9 11">
        <text>(S)-4-amino-5-oxopentanoate + tRNA(Glu) + NADP(+) = L-glutamyl-tRNA(Glu) + NADPH + H(+)</text>
        <dbReference type="Rhea" id="RHEA:12344"/>
        <dbReference type="Rhea" id="RHEA-COMP:9663"/>
        <dbReference type="Rhea" id="RHEA-COMP:9680"/>
        <dbReference type="ChEBI" id="CHEBI:15378"/>
        <dbReference type="ChEBI" id="CHEBI:57501"/>
        <dbReference type="ChEBI" id="CHEBI:57783"/>
        <dbReference type="ChEBI" id="CHEBI:58349"/>
        <dbReference type="ChEBI" id="CHEBI:78442"/>
        <dbReference type="ChEBI" id="CHEBI:78520"/>
        <dbReference type="EC" id="1.2.1.70"/>
    </reaction>
</comment>
<evidence type="ECO:0000256" key="9">
    <source>
        <dbReference type="HAMAP-Rule" id="MF_00087"/>
    </source>
</evidence>
<dbReference type="CDD" id="cd05213">
    <property type="entry name" value="NAD_bind_Glutamyl_tRNA_reduct"/>
    <property type="match status" value="1"/>
</dbReference>
<comment type="similarity">
    <text evidence="3 9 11">Belongs to the glutamyl-tRNA reductase family.</text>
</comment>
<evidence type="ECO:0000259" key="17">
    <source>
        <dbReference type="Pfam" id="PF05201"/>
    </source>
</evidence>
<dbReference type="InterPro" id="IPR022417">
    <property type="entry name" value="Porphobilin_deaminase_N"/>
</dbReference>
<dbReference type="HAMAP" id="MF_00087">
    <property type="entry name" value="Glu_tRNA_reductase"/>
    <property type="match status" value="1"/>
</dbReference>
<dbReference type="InterPro" id="IPR000343">
    <property type="entry name" value="4pyrrol_synth_GluRdtase"/>
</dbReference>
<keyword evidence="4 9" id="KW-0521">NADP</keyword>
<evidence type="ECO:0000256" key="2">
    <source>
        <dbReference type="ARBA" id="ARBA00005059"/>
    </source>
</evidence>
<comment type="subunit">
    <text evidence="10">Monomer.</text>
</comment>
<keyword evidence="19" id="KW-1185">Reference proteome</keyword>
<dbReference type="Pfam" id="PF05201">
    <property type="entry name" value="GlutR_N"/>
    <property type="match status" value="1"/>
</dbReference>
<dbReference type="SUPFAM" id="SSF54782">
    <property type="entry name" value="Porphobilinogen deaminase (hydroxymethylbilane synthase), C-terminal domain"/>
    <property type="match status" value="1"/>
</dbReference>
<dbReference type="PRINTS" id="PR00151">
    <property type="entry name" value="PORPHBDMNASE"/>
</dbReference>
<evidence type="ECO:0000256" key="11">
    <source>
        <dbReference type="RuleBase" id="RU000584"/>
    </source>
</evidence>
<keyword evidence="5 9" id="KW-0560">Oxidoreductase</keyword>
<accession>A0ABP8J665</accession>
<protein>
    <recommendedName>
        <fullName evidence="9 10">Multifunctional fusion protein</fullName>
    </recommendedName>
    <domain>
        <recommendedName>
            <fullName evidence="10">Porphobilinogen deaminase</fullName>
            <shortName evidence="10">PBG</shortName>
            <ecNumber evidence="10">2.5.1.61</ecNumber>
        </recommendedName>
        <alternativeName>
            <fullName evidence="10">Hydroxymethylbilane synthase</fullName>
        </alternativeName>
        <alternativeName>
            <fullName evidence="10">Pre-uroporphyrinogen synthase</fullName>
            <shortName evidence="10">HMBS</shortName>
        </alternativeName>
    </domain>
    <domain>
        <recommendedName>
            <fullName evidence="9">Glutamyl-tRNA reductase</fullName>
            <shortName evidence="9">GluTR</shortName>
            <ecNumber evidence="9">1.2.1.70</ecNumber>
        </recommendedName>
    </domain>
</protein>
<evidence type="ECO:0000256" key="1">
    <source>
        <dbReference type="ARBA" id="ARBA00002869"/>
    </source>
</evidence>
<feature type="domain" description="Porphobilinogen deaminase N-terminal" evidence="14">
    <location>
        <begin position="486"/>
        <end position="690"/>
    </location>
</feature>
<evidence type="ECO:0000259" key="13">
    <source>
        <dbReference type="Pfam" id="PF00745"/>
    </source>
</evidence>
<dbReference type="InterPro" id="IPR022418">
    <property type="entry name" value="Porphobilinogen_deaminase_C"/>
</dbReference>
<dbReference type="SUPFAM" id="SSF69742">
    <property type="entry name" value="Glutamyl tRNA-reductase catalytic, N-terminal domain"/>
    <property type="match status" value="1"/>
</dbReference>
<feature type="binding site" evidence="9">
    <location>
        <begin position="49"/>
        <end position="52"/>
    </location>
    <ligand>
        <name>substrate</name>
    </ligand>
</feature>
<feature type="binding site" evidence="9">
    <location>
        <begin position="114"/>
        <end position="116"/>
    </location>
    <ligand>
        <name>substrate</name>
    </ligand>
</feature>
<keyword evidence="6 9" id="KW-0627">Porphyrin biosynthesis</keyword>